<protein>
    <submittedName>
        <fullName evidence="2">Coiled-coil domain-containing protein 195</fullName>
    </submittedName>
</protein>
<organism evidence="1 2">
    <name type="scientific">Castor canadensis</name>
    <name type="common">American beaver</name>
    <dbReference type="NCBI Taxonomy" id="51338"/>
    <lineage>
        <taxon>Eukaryota</taxon>
        <taxon>Metazoa</taxon>
        <taxon>Chordata</taxon>
        <taxon>Craniata</taxon>
        <taxon>Vertebrata</taxon>
        <taxon>Euteleostomi</taxon>
        <taxon>Mammalia</taxon>
        <taxon>Eutheria</taxon>
        <taxon>Euarchontoglires</taxon>
        <taxon>Glires</taxon>
        <taxon>Rodentia</taxon>
        <taxon>Castorimorpha</taxon>
        <taxon>Castoridae</taxon>
        <taxon>Castor</taxon>
    </lineage>
</organism>
<reference evidence="2" key="1">
    <citation type="submission" date="2025-08" db="UniProtKB">
        <authorList>
            <consortium name="RefSeq"/>
        </authorList>
    </citation>
    <scope>IDENTIFICATION</scope>
</reference>
<accession>A0AC58M8D4</accession>
<evidence type="ECO:0000313" key="1">
    <source>
        <dbReference type="Proteomes" id="UP001732720"/>
    </source>
</evidence>
<name>A0AC58M8D4_CASCN</name>
<dbReference type="Proteomes" id="UP001732720">
    <property type="component" value="Chromosome 4"/>
</dbReference>
<gene>
    <name evidence="2" type="primary">Ccdc195</name>
</gene>
<sequence>METNIQLLRVIQEMQAEINKLEKENEALRMKLTSSSQRASGSGGESGDEREALCGQAPAGLHASVPTDSTPAMQEHQGNVMIVRRYSVSSSVHSFAANDPWKSRNRHANSGIPEARGTVRSPAYSSTKKQDNEEKMLVADSSGSNNSSQRASPDTDFGCRDKIKTVSFLLPMDMTSYSKNSSSLKYLPNQTTNKLSIIAEKEV</sequence>
<keyword evidence="1" id="KW-1185">Reference proteome</keyword>
<proteinExistence type="predicted"/>
<evidence type="ECO:0000313" key="2">
    <source>
        <dbReference type="RefSeq" id="XP_073925661.1"/>
    </source>
</evidence>
<dbReference type="RefSeq" id="XP_073925661.1">
    <property type="nucleotide sequence ID" value="XM_074069560.1"/>
</dbReference>